<dbReference type="EMBL" id="JAINDJ010000004">
    <property type="protein sequence ID" value="KAG9449761.1"/>
    <property type="molecule type" value="Genomic_DNA"/>
</dbReference>
<reference evidence="2 3" key="1">
    <citation type="submission" date="2021-07" db="EMBL/GenBank/DDBJ databases">
        <title>The Aristolochia fimbriata genome: insights into angiosperm evolution, floral development and chemical biosynthesis.</title>
        <authorList>
            <person name="Jiao Y."/>
        </authorList>
    </citation>
    <scope>NUCLEOTIDE SEQUENCE [LARGE SCALE GENOMIC DNA]</scope>
    <source>
        <strain evidence="2">IBCAS-2021</strain>
        <tissue evidence="2">Leaf</tissue>
    </source>
</reference>
<evidence type="ECO:0000313" key="2">
    <source>
        <dbReference type="EMBL" id="KAG9449761.1"/>
    </source>
</evidence>
<name>A0AAV7EPY9_ARIFI</name>
<comment type="caution">
    <text evidence="2">The sequence shown here is derived from an EMBL/GenBank/DDBJ whole genome shotgun (WGS) entry which is preliminary data.</text>
</comment>
<feature type="transmembrane region" description="Helical" evidence="1">
    <location>
        <begin position="317"/>
        <end position="341"/>
    </location>
</feature>
<keyword evidence="1" id="KW-1133">Transmembrane helix</keyword>
<evidence type="ECO:0000313" key="3">
    <source>
        <dbReference type="Proteomes" id="UP000825729"/>
    </source>
</evidence>
<dbReference type="Proteomes" id="UP000825729">
    <property type="component" value="Unassembled WGS sequence"/>
</dbReference>
<protein>
    <recommendedName>
        <fullName evidence="4">AT4G36440-like protein</fullName>
    </recommendedName>
</protein>
<organism evidence="2 3">
    <name type="scientific">Aristolochia fimbriata</name>
    <name type="common">White veined hardy Dutchman's pipe vine</name>
    <dbReference type="NCBI Taxonomy" id="158543"/>
    <lineage>
        <taxon>Eukaryota</taxon>
        <taxon>Viridiplantae</taxon>
        <taxon>Streptophyta</taxon>
        <taxon>Embryophyta</taxon>
        <taxon>Tracheophyta</taxon>
        <taxon>Spermatophyta</taxon>
        <taxon>Magnoliopsida</taxon>
        <taxon>Magnoliidae</taxon>
        <taxon>Piperales</taxon>
        <taxon>Aristolochiaceae</taxon>
        <taxon>Aristolochia</taxon>
    </lineage>
</organism>
<dbReference type="PANTHER" id="PTHR35752:SF1">
    <property type="entry name" value="G-PROTEIN COUPLED RECEPTOR"/>
    <property type="match status" value="1"/>
</dbReference>
<proteinExistence type="predicted"/>
<dbReference type="PANTHER" id="PTHR35752">
    <property type="entry name" value="G-PROTEIN COUPLED RECEPTOR"/>
    <property type="match status" value="1"/>
</dbReference>
<accession>A0AAV7EPY9</accession>
<dbReference type="AlphaFoldDB" id="A0AAV7EPY9"/>
<keyword evidence="1" id="KW-0472">Membrane</keyword>
<keyword evidence="3" id="KW-1185">Reference proteome</keyword>
<sequence>MLLLQRSSDVRILTCLSLYLLGAFQIPWSTSVVVPKSTCYAFDNTSRIVDFTEWIGHHFEYDGKDSPDLVVRFCKDVEARSQQGYVDFGRYATFNYFVAGSGNVNFVQGFYKGDLSNCETTYDKLGRTAQVNIICGKCLNENCKGELGCICRVKYDSTRCRVLIELAIPCEKPGPRVFEGFTVGFNPHSWEIVSNGITQLGYEKSHPEFSFGTLQTHLSLYMTARASLSGLVGKPSVKVNPDNGLDVHLSGSGAHGNSPTTLSPTIIVVNWICEKARNSPYEVTFSIPVEGYEPIEFILTKKCEYRQEKEGDSDSGWATFGMFSCIFMVLSTAFCCGGFFYKIRVEHQRGLDALPGMTILSACLETVSSRGDGYPQAENSPFVSQTSWDHIPVSAQTKQRTSESTYGSI</sequence>
<keyword evidence="1" id="KW-0812">Transmembrane</keyword>
<evidence type="ECO:0000256" key="1">
    <source>
        <dbReference type="SAM" id="Phobius"/>
    </source>
</evidence>
<gene>
    <name evidence="2" type="ORF">H6P81_009726</name>
</gene>
<evidence type="ECO:0008006" key="4">
    <source>
        <dbReference type="Google" id="ProtNLM"/>
    </source>
</evidence>